<protein>
    <submittedName>
        <fullName evidence="3">EamA-like transporter family protein</fullName>
    </submittedName>
</protein>
<sequence length="111" mass="12264">MISFLKYLALISTFFIYTSSGVFSKLASQRDFLSLEYIAFLGCTVGVLGVYAILWQQIIKRMDISLAYMFKGTGVIFGLALAHFVFGETITTTNIIGAIIIICGITLYARP</sequence>
<keyword evidence="1" id="KW-1133">Transmembrane helix</keyword>
<evidence type="ECO:0000313" key="3">
    <source>
        <dbReference type="EMBL" id="SUQ24033.1"/>
    </source>
</evidence>
<dbReference type="EMBL" id="UHJL01000002">
    <property type="protein sequence ID" value="SUQ24033.1"/>
    <property type="molecule type" value="Genomic_DNA"/>
</dbReference>
<keyword evidence="1" id="KW-0812">Transmembrane</keyword>
<dbReference type="RefSeq" id="WP_109572631.1">
    <property type="nucleotide sequence ID" value="NZ_UHJL01000002.1"/>
</dbReference>
<name>A0A380S4X6_FIBSU</name>
<proteinExistence type="predicted"/>
<feature type="domain" description="EamA" evidence="2">
    <location>
        <begin position="27"/>
        <end position="108"/>
    </location>
</feature>
<organism evidence="3 4">
    <name type="scientific">Fibrobacter succinogenes</name>
    <name type="common">Bacteroides succinogenes</name>
    <dbReference type="NCBI Taxonomy" id="833"/>
    <lineage>
        <taxon>Bacteria</taxon>
        <taxon>Pseudomonadati</taxon>
        <taxon>Fibrobacterota</taxon>
        <taxon>Fibrobacteria</taxon>
        <taxon>Fibrobacterales</taxon>
        <taxon>Fibrobacteraceae</taxon>
        <taxon>Fibrobacter</taxon>
    </lineage>
</organism>
<accession>A0A380S4X6</accession>
<dbReference type="SUPFAM" id="SSF103481">
    <property type="entry name" value="Multidrug resistance efflux transporter EmrE"/>
    <property type="match status" value="1"/>
</dbReference>
<evidence type="ECO:0000256" key="1">
    <source>
        <dbReference type="SAM" id="Phobius"/>
    </source>
</evidence>
<dbReference type="GO" id="GO:0016020">
    <property type="term" value="C:membrane"/>
    <property type="evidence" value="ECO:0007669"/>
    <property type="project" value="InterPro"/>
</dbReference>
<keyword evidence="1" id="KW-0472">Membrane</keyword>
<feature type="transmembrane region" description="Helical" evidence="1">
    <location>
        <begin position="66"/>
        <end position="86"/>
    </location>
</feature>
<dbReference type="InterPro" id="IPR037185">
    <property type="entry name" value="EmrE-like"/>
</dbReference>
<dbReference type="Gene3D" id="1.10.3730.20">
    <property type="match status" value="1"/>
</dbReference>
<reference evidence="3 4" key="1">
    <citation type="submission" date="2017-08" db="EMBL/GenBank/DDBJ databases">
        <authorList>
            <person name="de Groot N.N."/>
        </authorList>
    </citation>
    <scope>NUCLEOTIDE SEQUENCE [LARGE SCALE GENOMIC DNA]</scope>
    <source>
        <strain evidence="3 4">HM2</strain>
    </source>
</reference>
<dbReference type="Pfam" id="PF00892">
    <property type="entry name" value="EamA"/>
    <property type="match status" value="1"/>
</dbReference>
<dbReference type="AlphaFoldDB" id="A0A380S4X6"/>
<evidence type="ECO:0000313" key="4">
    <source>
        <dbReference type="Proteomes" id="UP000255423"/>
    </source>
</evidence>
<gene>
    <name evidence="3" type="ORF">SAMN05661053_1424</name>
</gene>
<feature type="transmembrane region" description="Helical" evidence="1">
    <location>
        <begin position="34"/>
        <end position="54"/>
    </location>
</feature>
<feature type="transmembrane region" description="Helical" evidence="1">
    <location>
        <begin position="92"/>
        <end position="109"/>
    </location>
</feature>
<dbReference type="InterPro" id="IPR000620">
    <property type="entry name" value="EamA_dom"/>
</dbReference>
<evidence type="ECO:0000259" key="2">
    <source>
        <dbReference type="Pfam" id="PF00892"/>
    </source>
</evidence>
<dbReference type="Proteomes" id="UP000255423">
    <property type="component" value="Unassembled WGS sequence"/>
</dbReference>